<feature type="non-terminal residue" evidence="1">
    <location>
        <position position="1"/>
    </location>
</feature>
<sequence>MLNAREPSIVQEPKNSSLATKGIFFEDDNRKKTMKNSIKSGCELTFQTTIKEIQKPPPISKTNPFIKEQLQYLYQLFYPKMIIIPSCSLAHKCIYLTTAISRKILKPLGLLSLEQLSTRRIVQNYFYPIAILASIILQHLFPQFFRNKNPCLLVRLVNLLNITACFIQPKD</sequence>
<organism evidence="1 2">
    <name type="scientific">Mucuna pruriens</name>
    <name type="common">Velvet bean</name>
    <name type="synonym">Dolichos pruriens</name>
    <dbReference type="NCBI Taxonomy" id="157652"/>
    <lineage>
        <taxon>Eukaryota</taxon>
        <taxon>Viridiplantae</taxon>
        <taxon>Streptophyta</taxon>
        <taxon>Embryophyta</taxon>
        <taxon>Tracheophyta</taxon>
        <taxon>Spermatophyta</taxon>
        <taxon>Magnoliopsida</taxon>
        <taxon>eudicotyledons</taxon>
        <taxon>Gunneridae</taxon>
        <taxon>Pentapetalae</taxon>
        <taxon>rosids</taxon>
        <taxon>fabids</taxon>
        <taxon>Fabales</taxon>
        <taxon>Fabaceae</taxon>
        <taxon>Papilionoideae</taxon>
        <taxon>50 kb inversion clade</taxon>
        <taxon>NPAAA clade</taxon>
        <taxon>indigoferoid/millettioid clade</taxon>
        <taxon>Phaseoleae</taxon>
        <taxon>Mucuna</taxon>
    </lineage>
</organism>
<dbReference type="EMBL" id="QJKJ01007033">
    <property type="protein sequence ID" value="RDX84493.1"/>
    <property type="molecule type" value="Genomic_DNA"/>
</dbReference>
<protein>
    <submittedName>
        <fullName evidence="1">Uncharacterized protein</fullName>
    </submittedName>
</protein>
<evidence type="ECO:0000313" key="2">
    <source>
        <dbReference type="Proteomes" id="UP000257109"/>
    </source>
</evidence>
<reference evidence="1" key="1">
    <citation type="submission" date="2018-05" db="EMBL/GenBank/DDBJ databases">
        <title>Draft genome of Mucuna pruriens seed.</title>
        <authorList>
            <person name="Nnadi N.E."/>
            <person name="Vos R."/>
            <person name="Hasami M.H."/>
            <person name="Devisetty U.K."/>
            <person name="Aguiy J.C."/>
        </authorList>
    </citation>
    <scope>NUCLEOTIDE SEQUENCE [LARGE SCALE GENOMIC DNA]</scope>
    <source>
        <strain evidence="1">JCA_2017</strain>
    </source>
</reference>
<dbReference type="Proteomes" id="UP000257109">
    <property type="component" value="Unassembled WGS sequence"/>
</dbReference>
<gene>
    <name evidence="1" type="ORF">CR513_34449</name>
</gene>
<accession>A0A371G2D3</accession>
<dbReference type="AlphaFoldDB" id="A0A371G2D3"/>
<name>A0A371G2D3_MUCPR</name>
<evidence type="ECO:0000313" key="1">
    <source>
        <dbReference type="EMBL" id="RDX84493.1"/>
    </source>
</evidence>
<comment type="caution">
    <text evidence="1">The sequence shown here is derived from an EMBL/GenBank/DDBJ whole genome shotgun (WGS) entry which is preliminary data.</text>
</comment>
<proteinExistence type="predicted"/>
<keyword evidence="2" id="KW-1185">Reference proteome</keyword>
<feature type="non-terminal residue" evidence="1">
    <location>
        <position position="171"/>
    </location>
</feature>